<accession>A0A0E9REQ1</accession>
<evidence type="ECO:0000256" key="1">
    <source>
        <dbReference type="SAM" id="Phobius"/>
    </source>
</evidence>
<keyword evidence="1" id="KW-1133">Transmembrane helix</keyword>
<evidence type="ECO:0000313" key="2">
    <source>
        <dbReference type="EMBL" id="JAH26803.1"/>
    </source>
</evidence>
<proteinExistence type="predicted"/>
<dbReference type="EMBL" id="GBXM01081774">
    <property type="protein sequence ID" value="JAH26803.1"/>
    <property type="molecule type" value="Transcribed_RNA"/>
</dbReference>
<protein>
    <submittedName>
        <fullName evidence="2">Uncharacterized protein</fullName>
    </submittedName>
</protein>
<reference evidence="2" key="1">
    <citation type="submission" date="2014-11" db="EMBL/GenBank/DDBJ databases">
        <authorList>
            <person name="Amaro Gonzalez C."/>
        </authorList>
    </citation>
    <scope>NUCLEOTIDE SEQUENCE</scope>
</reference>
<feature type="transmembrane region" description="Helical" evidence="1">
    <location>
        <begin position="40"/>
        <end position="61"/>
    </location>
</feature>
<organism evidence="2">
    <name type="scientific">Anguilla anguilla</name>
    <name type="common">European freshwater eel</name>
    <name type="synonym">Muraena anguilla</name>
    <dbReference type="NCBI Taxonomy" id="7936"/>
    <lineage>
        <taxon>Eukaryota</taxon>
        <taxon>Metazoa</taxon>
        <taxon>Chordata</taxon>
        <taxon>Craniata</taxon>
        <taxon>Vertebrata</taxon>
        <taxon>Euteleostomi</taxon>
        <taxon>Actinopterygii</taxon>
        <taxon>Neopterygii</taxon>
        <taxon>Teleostei</taxon>
        <taxon>Anguilliformes</taxon>
        <taxon>Anguillidae</taxon>
        <taxon>Anguilla</taxon>
    </lineage>
</organism>
<sequence length="62" mass="7028">MEIIDIAKILEILPTKSIMDWSPTKCCKSMIRFSSSITHASPTCFVAIIFDFVFVAPLCFLR</sequence>
<keyword evidence="1" id="KW-0812">Transmembrane</keyword>
<reference evidence="2" key="2">
    <citation type="journal article" date="2015" name="Fish Shellfish Immunol.">
        <title>Early steps in the European eel (Anguilla anguilla)-Vibrio vulnificus interaction in the gills: Role of the RtxA13 toxin.</title>
        <authorList>
            <person name="Callol A."/>
            <person name="Pajuelo D."/>
            <person name="Ebbesson L."/>
            <person name="Teles M."/>
            <person name="MacKenzie S."/>
            <person name="Amaro C."/>
        </authorList>
    </citation>
    <scope>NUCLEOTIDE SEQUENCE</scope>
</reference>
<keyword evidence="1" id="KW-0472">Membrane</keyword>
<name>A0A0E9REQ1_ANGAN</name>
<dbReference type="AlphaFoldDB" id="A0A0E9REQ1"/>